<evidence type="ECO:0000313" key="3">
    <source>
        <dbReference type="EMBL" id="GGJ92271.1"/>
    </source>
</evidence>
<feature type="region of interest" description="Disordered" evidence="1">
    <location>
        <begin position="26"/>
        <end position="51"/>
    </location>
</feature>
<sequence length="164" mass="17178">MRTGVTRYLSSTAAALLLAATGCDSPGHQTSPSAATRPPTATSQPVPSAAASEFPELRIPDGINLVVPVTHGTAAVDTPRFTVAEMKYTLYVACTGSGKLSVDNLDTKAFPCDGVVDRHRVTTEDKTHVVTIRPRGSVRWSVAVGDGDDFDVVTPAPSDEEVPS</sequence>
<dbReference type="PROSITE" id="PS51257">
    <property type="entry name" value="PROKAR_LIPOPROTEIN"/>
    <property type="match status" value="1"/>
</dbReference>
<organism evidence="3 4">
    <name type="scientific">Pilimelia anulata</name>
    <dbReference type="NCBI Taxonomy" id="53371"/>
    <lineage>
        <taxon>Bacteria</taxon>
        <taxon>Bacillati</taxon>
        <taxon>Actinomycetota</taxon>
        <taxon>Actinomycetes</taxon>
        <taxon>Micromonosporales</taxon>
        <taxon>Micromonosporaceae</taxon>
        <taxon>Pilimelia</taxon>
    </lineage>
</organism>
<comment type="caution">
    <text evidence="3">The sequence shown here is derived from an EMBL/GenBank/DDBJ whole genome shotgun (WGS) entry which is preliminary data.</text>
</comment>
<name>A0A8J3BAL3_9ACTN</name>
<evidence type="ECO:0008006" key="5">
    <source>
        <dbReference type="Google" id="ProtNLM"/>
    </source>
</evidence>
<evidence type="ECO:0000256" key="1">
    <source>
        <dbReference type="SAM" id="MobiDB-lite"/>
    </source>
</evidence>
<gene>
    <name evidence="3" type="ORF">GCM10010123_22610</name>
</gene>
<keyword evidence="4" id="KW-1185">Reference proteome</keyword>
<reference evidence="3" key="2">
    <citation type="submission" date="2020-09" db="EMBL/GenBank/DDBJ databases">
        <authorList>
            <person name="Sun Q."/>
            <person name="Ohkuma M."/>
        </authorList>
    </citation>
    <scope>NUCLEOTIDE SEQUENCE</scope>
    <source>
        <strain evidence="3">JCM 3090</strain>
    </source>
</reference>
<feature type="signal peptide" evidence="2">
    <location>
        <begin position="1"/>
        <end position="19"/>
    </location>
</feature>
<dbReference type="AlphaFoldDB" id="A0A8J3BAL3"/>
<proteinExistence type="predicted"/>
<dbReference type="RefSeq" id="WP_189170044.1">
    <property type="nucleotide sequence ID" value="NZ_BMQB01000004.1"/>
</dbReference>
<dbReference type="Proteomes" id="UP000649739">
    <property type="component" value="Unassembled WGS sequence"/>
</dbReference>
<accession>A0A8J3BAL3</accession>
<feature type="compositionally biased region" description="Polar residues" evidence="1">
    <location>
        <begin position="27"/>
        <end position="46"/>
    </location>
</feature>
<evidence type="ECO:0000256" key="2">
    <source>
        <dbReference type="SAM" id="SignalP"/>
    </source>
</evidence>
<protein>
    <recommendedName>
        <fullName evidence="5">Lipoprotein</fullName>
    </recommendedName>
</protein>
<feature type="chain" id="PRO_5039709592" description="Lipoprotein" evidence="2">
    <location>
        <begin position="20"/>
        <end position="164"/>
    </location>
</feature>
<evidence type="ECO:0000313" key="4">
    <source>
        <dbReference type="Proteomes" id="UP000649739"/>
    </source>
</evidence>
<keyword evidence="2" id="KW-0732">Signal</keyword>
<dbReference type="EMBL" id="BMQB01000004">
    <property type="protein sequence ID" value="GGJ92271.1"/>
    <property type="molecule type" value="Genomic_DNA"/>
</dbReference>
<reference evidence="3" key="1">
    <citation type="journal article" date="2014" name="Int. J. Syst. Evol. Microbiol.">
        <title>Complete genome sequence of Corynebacterium casei LMG S-19264T (=DSM 44701T), isolated from a smear-ripened cheese.</title>
        <authorList>
            <consortium name="US DOE Joint Genome Institute (JGI-PGF)"/>
            <person name="Walter F."/>
            <person name="Albersmeier A."/>
            <person name="Kalinowski J."/>
            <person name="Ruckert C."/>
        </authorList>
    </citation>
    <scope>NUCLEOTIDE SEQUENCE</scope>
    <source>
        <strain evidence="3">JCM 3090</strain>
    </source>
</reference>